<protein>
    <recommendedName>
        <fullName evidence="4">Amidohydrolase</fullName>
    </recommendedName>
</protein>
<feature type="chain" id="PRO_5046203894" description="Amidohydrolase" evidence="1">
    <location>
        <begin position="24"/>
        <end position="215"/>
    </location>
</feature>
<evidence type="ECO:0000313" key="2">
    <source>
        <dbReference type="EMBL" id="MFC7669354.1"/>
    </source>
</evidence>
<evidence type="ECO:0008006" key="4">
    <source>
        <dbReference type="Google" id="ProtNLM"/>
    </source>
</evidence>
<name>A0ABW2U8E8_9BACT</name>
<accession>A0ABW2U8E8</accession>
<dbReference type="Proteomes" id="UP001596513">
    <property type="component" value="Unassembled WGS sequence"/>
</dbReference>
<reference evidence="3" key="1">
    <citation type="journal article" date="2019" name="Int. J. Syst. Evol. Microbiol.">
        <title>The Global Catalogue of Microorganisms (GCM) 10K type strain sequencing project: providing services to taxonomists for standard genome sequencing and annotation.</title>
        <authorList>
            <consortium name="The Broad Institute Genomics Platform"/>
            <consortium name="The Broad Institute Genome Sequencing Center for Infectious Disease"/>
            <person name="Wu L."/>
            <person name="Ma J."/>
        </authorList>
    </citation>
    <scope>NUCLEOTIDE SEQUENCE [LARGE SCALE GENOMIC DNA]</scope>
    <source>
        <strain evidence="3">JCM 19635</strain>
    </source>
</reference>
<keyword evidence="1" id="KW-0732">Signal</keyword>
<dbReference type="InterPro" id="IPR011059">
    <property type="entry name" value="Metal-dep_hydrolase_composite"/>
</dbReference>
<dbReference type="Gene3D" id="2.30.40.10">
    <property type="entry name" value="Urease, subunit C, domain 1"/>
    <property type="match status" value="1"/>
</dbReference>
<dbReference type="EMBL" id="JBHTEK010000001">
    <property type="protein sequence ID" value="MFC7669354.1"/>
    <property type="molecule type" value="Genomic_DNA"/>
</dbReference>
<dbReference type="Gene3D" id="3.20.20.140">
    <property type="entry name" value="Metal-dependent hydrolases"/>
    <property type="match status" value="1"/>
</dbReference>
<comment type="caution">
    <text evidence="2">The sequence shown here is derived from an EMBL/GenBank/DDBJ whole genome shotgun (WGS) entry which is preliminary data.</text>
</comment>
<evidence type="ECO:0000256" key="1">
    <source>
        <dbReference type="SAM" id="SignalP"/>
    </source>
</evidence>
<sequence>MKISTQKLSLSAALALVGPAALAQPGTYPRNGVYDQRPGVFAFTHATLFTDYKTQINDATLLIRDGKVVAAGPAAKVKIPTGAVVQDVRGKFIYPGFVDVFTSYGVPDVKAPERQGRRVPPQFDTQKTGAYNWNQAIHPEVNAAEQFKVNNEQAGAYRALGFGAVLTQQADGIMRGTAALVSLNTNRKENEVMLLEKAASGLSFDKGSSTRTPAR</sequence>
<feature type="signal peptide" evidence="1">
    <location>
        <begin position="1"/>
        <end position="23"/>
    </location>
</feature>
<organism evidence="2 3">
    <name type="scientific">Hymenobacter humi</name>
    <dbReference type="NCBI Taxonomy" id="1411620"/>
    <lineage>
        <taxon>Bacteria</taxon>
        <taxon>Pseudomonadati</taxon>
        <taxon>Bacteroidota</taxon>
        <taxon>Cytophagia</taxon>
        <taxon>Cytophagales</taxon>
        <taxon>Hymenobacteraceae</taxon>
        <taxon>Hymenobacter</taxon>
    </lineage>
</organism>
<dbReference type="RefSeq" id="WP_380204861.1">
    <property type="nucleotide sequence ID" value="NZ_JBHTEK010000001.1"/>
</dbReference>
<gene>
    <name evidence="2" type="ORF">ACFQT0_19815</name>
</gene>
<evidence type="ECO:0000313" key="3">
    <source>
        <dbReference type="Proteomes" id="UP001596513"/>
    </source>
</evidence>
<dbReference type="SUPFAM" id="SSF51338">
    <property type="entry name" value="Composite domain of metallo-dependent hydrolases"/>
    <property type="match status" value="1"/>
</dbReference>
<proteinExistence type="predicted"/>
<keyword evidence="3" id="KW-1185">Reference proteome</keyword>